<comment type="caution">
    <text evidence="2">The sequence shown here is derived from an EMBL/GenBank/DDBJ whole genome shotgun (WGS) entry which is preliminary data.</text>
</comment>
<evidence type="ECO:0000256" key="1">
    <source>
        <dbReference type="SAM" id="MobiDB-lite"/>
    </source>
</evidence>
<evidence type="ECO:0008006" key="4">
    <source>
        <dbReference type="Google" id="ProtNLM"/>
    </source>
</evidence>
<feature type="region of interest" description="Disordered" evidence="1">
    <location>
        <begin position="50"/>
        <end position="141"/>
    </location>
</feature>
<dbReference type="Gene3D" id="3.60.130.30">
    <property type="match status" value="1"/>
</dbReference>
<sequence>MPLPTMNALPESLRNLFSSRTTRSGSDYSPYLIKVDVPLDSLIFQAIARDNPDPLGSPLTTPPSSPTASRPPSPAPSPAPPALDPDIPPSPPFQIETPTNDDPPNAEPMPSSQSDRKPKRKRRPKSDKKHSHETRAKKRKLQWATLCSDEHALQEHHPHPRIFEFAAPTSNFDPVNLKTSSASTGYVGVNAPLPEIQQYCLEDLVHNGDDSFTLLKSEPGVTRYIPCCDTGKIMAIVVPGPHKDPTWAVTCKEAADLLRQLRPQCRFRPPDYSKTRTRGDVSALHFGISMGNGQQKPMVLSDLGIGNRKLLPVILAIFLTWAPQLFFYYVQIMALLLGSDNQLFRPFSNSPFAAFTVNFGPKTVCLPHRDSKNLAFGWCGICALGTYDHVKGGHLVLWDLKLMIEFPPGTIIFIPSAVCCHFNTAIQDEEERFSFTTYSAGGLFRWVEHGFQLEDAFMKTEEAVKQAKGKHENWFRGINLFSSIEELQAQFA</sequence>
<evidence type="ECO:0000313" key="2">
    <source>
        <dbReference type="EMBL" id="KAK7028211.1"/>
    </source>
</evidence>
<protein>
    <recommendedName>
        <fullName evidence="4">JmjC domain-containing protein</fullName>
    </recommendedName>
</protein>
<dbReference type="AlphaFoldDB" id="A0AAW0BND7"/>
<organism evidence="2 3">
    <name type="scientific">Paramarasmius palmivorus</name>
    <dbReference type="NCBI Taxonomy" id="297713"/>
    <lineage>
        <taxon>Eukaryota</taxon>
        <taxon>Fungi</taxon>
        <taxon>Dikarya</taxon>
        <taxon>Basidiomycota</taxon>
        <taxon>Agaricomycotina</taxon>
        <taxon>Agaricomycetes</taxon>
        <taxon>Agaricomycetidae</taxon>
        <taxon>Agaricales</taxon>
        <taxon>Marasmiineae</taxon>
        <taxon>Marasmiaceae</taxon>
        <taxon>Paramarasmius</taxon>
    </lineage>
</organism>
<keyword evidence="3" id="KW-1185">Reference proteome</keyword>
<gene>
    <name evidence="2" type="ORF">VNI00_014901</name>
</gene>
<feature type="compositionally biased region" description="Basic residues" evidence="1">
    <location>
        <begin position="117"/>
        <end position="141"/>
    </location>
</feature>
<accession>A0AAW0BND7</accession>
<evidence type="ECO:0000313" key="3">
    <source>
        <dbReference type="Proteomes" id="UP001383192"/>
    </source>
</evidence>
<feature type="compositionally biased region" description="Pro residues" evidence="1">
    <location>
        <begin position="60"/>
        <end position="92"/>
    </location>
</feature>
<proteinExistence type="predicted"/>
<reference evidence="2 3" key="1">
    <citation type="submission" date="2024-01" db="EMBL/GenBank/DDBJ databases">
        <title>A draft genome for a cacao thread blight-causing isolate of Paramarasmius palmivorus.</title>
        <authorList>
            <person name="Baruah I.K."/>
            <person name="Bukari Y."/>
            <person name="Amoako-Attah I."/>
            <person name="Meinhardt L.W."/>
            <person name="Bailey B.A."/>
            <person name="Cohen S.P."/>
        </authorList>
    </citation>
    <scope>NUCLEOTIDE SEQUENCE [LARGE SCALE GENOMIC DNA]</scope>
    <source>
        <strain evidence="2 3">GH-12</strain>
    </source>
</reference>
<name>A0AAW0BND7_9AGAR</name>
<dbReference type="Proteomes" id="UP001383192">
    <property type="component" value="Unassembled WGS sequence"/>
</dbReference>
<dbReference type="EMBL" id="JAYKXP010000089">
    <property type="protein sequence ID" value="KAK7028211.1"/>
    <property type="molecule type" value="Genomic_DNA"/>
</dbReference>